<proteinExistence type="predicted"/>
<dbReference type="AlphaFoldDB" id="A0A1G9G345"/>
<dbReference type="RefSeq" id="WP_092500966.1">
    <property type="nucleotide sequence ID" value="NZ_FNFV01000006.1"/>
</dbReference>
<accession>A0A1G9G345</accession>
<sequence length="94" mass="9621">MRAAARLGVALLVAGCAGLPEGLEPADREAFEVAAETLDCRLVTVEDYDAVAFQAALSREEVLRLAGAALGAGRAERLPEGGIRITAGPCAGKN</sequence>
<dbReference type="OrthoDB" id="7867343at2"/>
<protein>
    <submittedName>
        <fullName evidence="1">Uncharacterized protein</fullName>
    </submittedName>
</protein>
<evidence type="ECO:0000313" key="2">
    <source>
        <dbReference type="Proteomes" id="UP000199328"/>
    </source>
</evidence>
<evidence type="ECO:0000313" key="1">
    <source>
        <dbReference type="EMBL" id="SDK95050.1"/>
    </source>
</evidence>
<reference evidence="2" key="1">
    <citation type="submission" date="2016-10" db="EMBL/GenBank/DDBJ databases">
        <authorList>
            <person name="Varghese N."/>
            <person name="Submissions S."/>
        </authorList>
    </citation>
    <scope>NUCLEOTIDE SEQUENCE [LARGE SCALE GENOMIC DNA]</scope>
    <source>
        <strain evidence="2">CGMCC 1.10789</strain>
    </source>
</reference>
<dbReference type="STRING" id="990712.SAMN05216257_10676"/>
<dbReference type="Proteomes" id="UP000199328">
    <property type="component" value="Unassembled WGS sequence"/>
</dbReference>
<gene>
    <name evidence="1" type="ORF">SAMN05216257_10676</name>
</gene>
<name>A0A1G9G345_9RHOB</name>
<dbReference type="EMBL" id="FNFV01000006">
    <property type="protein sequence ID" value="SDK95050.1"/>
    <property type="molecule type" value="Genomic_DNA"/>
</dbReference>
<organism evidence="1 2">
    <name type="scientific">Meinhardsimonia xiamenensis</name>
    <dbReference type="NCBI Taxonomy" id="990712"/>
    <lineage>
        <taxon>Bacteria</taxon>
        <taxon>Pseudomonadati</taxon>
        <taxon>Pseudomonadota</taxon>
        <taxon>Alphaproteobacteria</taxon>
        <taxon>Rhodobacterales</taxon>
        <taxon>Paracoccaceae</taxon>
        <taxon>Meinhardsimonia</taxon>
    </lineage>
</organism>
<keyword evidence="2" id="KW-1185">Reference proteome</keyword>